<evidence type="ECO:0000256" key="2">
    <source>
        <dbReference type="ARBA" id="ARBA00022515"/>
    </source>
</evidence>
<keyword evidence="16" id="KW-1185">Reference proteome</keyword>
<evidence type="ECO:0000256" key="11">
    <source>
        <dbReference type="ARBA" id="ARBA00023163"/>
    </source>
</evidence>
<keyword evidence="2 12" id="KW-0639">Primosome</keyword>
<dbReference type="SMART" id="SM00400">
    <property type="entry name" value="ZnF_CHCC"/>
    <property type="match status" value="1"/>
</dbReference>
<keyword evidence="4 12" id="KW-0548">Nucleotidyltransferase</keyword>
<comment type="subunit">
    <text evidence="12">Monomer. Interacts with DnaB.</text>
</comment>
<feature type="domain" description="Toprim" evidence="14">
    <location>
        <begin position="259"/>
        <end position="340"/>
    </location>
</feature>
<dbReference type="InterPro" id="IPR016136">
    <property type="entry name" value="DNA_helicase_N/primase_C"/>
</dbReference>
<dbReference type="SUPFAM" id="SSF48024">
    <property type="entry name" value="N-terminal domain of DnaB helicase"/>
    <property type="match status" value="1"/>
</dbReference>
<evidence type="ECO:0000256" key="12">
    <source>
        <dbReference type="HAMAP-Rule" id="MF_00974"/>
    </source>
</evidence>
<reference evidence="15 16" key="1">
    <citation type="submission" date="2021-03" db="EMBL/GenBank/DDBJ databases">
        <title>Genomic Encyclopedia of Type Strains, Phase IV (KMG-IV): sequencing the most valuable type-strain genomes for metagenomic binning, comparative biology and taxonomic classification.</title>
        <authorList>
            <person name="Goeker M."/>
        </authorList>
    </citation>
    <scope>NUCLEOTIDE SEQUENCE [LARGE SCALE GENOMIC DNA]</scope>
    <source>
        <strain evidence="15 16">DSM 25609</strain>
    </source>
</reference>
<dbReference type="InterPro" id="IPR037068">
    <property type="entry name" value="DNA_primase_core_N_sf"/>
</dbReference>
<evidence type="ECO:0000256" key="10">
    <source>
        <dbReference type="ARBA" id="ARBA00023125"/>
    </source>
</evidence>
<dbReference type="InterPro" id="IPR002694">
    <property type="entry name" value="Znf_CHC2"/>
</dbReference>
<dbReference type="PANTHER" id="PTHR30313:SF2">
    <property type="entry name" value="DNA PRIMASE"/>
    <property type="match status" value="1"/>
</dbReference>
<dbReference type="GO" id="GO:0016779">
    <property type="term" value="F:nucleotidyltransferase activity"/>
    <property type="evidence" value="ECO:0007669"/>
    <property type="project" value="UniProtKB-KW"/>
</dbReference>
<dbReference type="Pfam" id="PF10410">
    <property type="entry name" value="DnaB_bind"/>
    <property type="match status" value="1"/>
</dbReference>
<dbReference type="InterPro" id="IPR050219">
    <property type="entry name" value="DnaG_primase"/>
</dbReference>
<keyword evidence="11 12" id="KW-0804">Transcription</keyword>
<dbReference type="NCBIfam" id="TIGR01391">
    <property type="entry name" value="dnaG"/>
    <property type="match status" value="1"/>
</dbReference>
<evidence type="ECO:0000256" key="6">
    <source>
        <dbReference type="ARBA" id="ARBA00022723"/>
    </source>
</evidence>
<dbReference type="SUPFAM" id="SSF56731">
    <property type="entry name" value="DNA primase core"/>
    <property type="match status" value="1"/>
</dbReference>
<dbReference type="InterPro" id="IPR013264">
    <property type="entry name" value="DNAG_N"/>
</dbReference>
<dbReference type="HAMAP" id="MF_00974">
    <property type="entry name" value="DNA_primase_DnaG"/>
    <property type="match status" value="1"/>
</dbReference>
<comment type="cofactor">
    <cofactor evidence="12 13">
        <name>Zn(2+)</name>
        <dbReference type="ChEBI" id="CHEBI:29105"/>
    </cofactor>
    <text evidence="12 13">Binds 1 zinc ion per monomer.</text>
</comment>
<keyword evidence="7 12" id="KW-0863">Zinc-finger</keyword>
<keyword evidence="1 12" id="KW-0240">DNA-directed RNA polymerase</keyword>
<dbReference type="EC" id="2.7.7.101" evidence="12"/>
<dbReference type="SUPFAM" id="SSF57783">
    <property type="entry name" value="Zinc beta-ribbon"/>
    <property type="match status" value="1"/>
</dbReference>
<dbReference type="EMBL" id="JAGGKX010000003">
    <property type="protein sequence ID" value="MBP1968692.1"/>
    <property type="molecule type" value="Genomic_DNA"/>
</dbReference>
<dbReference type="PIRSF" id="PIRSF002811">
    <property type="entry name" value="DnaG"/>
    <property type="match status" value="1"/>
</dbReference>
<dbReference type="Proteomes" id="UP001519345">
    <property type="component" value="Unassembled WGS sequence"/>
</dbReference>
<evidence type="ECO:0000256" key="1">
    <source>
        <dbReference type="ARBA" id="ARBA00022478"/>
    </source>
</evidence>
<evidence type="ECO:0000256" key="8">
    <source>
        <dbReference type="ARBA" id="ARBA00022833"/>
    </source>
</evidence>
<keyword evidence="8 12" id="KW-0862">Zinc</keyword>
<dbReference type="InterPro" id="IPR036185">
    <property type="entry name" value="DNA_heli_DnaB-like_N_sf"/>
</dbReference>
<keyword evidence="10 12" id="KW-0238">DNA-binding</keyword>
<comment type="function">
    <text evidence="12 13">RNA polymerase that catalyzes the synthesis of short RNA molecules used as primers for DNA polymerase during DNA replication.</text>
</comment>
<evidence type="ECO:0000313" key="16">
    <source>
        <dbReference type="Proteomes" id="UP001519345"/>
    </source>
</evidence>
<dbReference type="InterPro" id="IPR036977">
    <property type="entry name" value="DNA_primase_Znf_CHC2"/>
</dbReference>
<name>A0ABS4ICL8_9BACI</name>
<dbReference type="Gene3D" id="3.90.580.10">
    <property type="entry name" value="Zinc finger, CHC2-type domain"/>
    <property type="match status" value="1"/>
</dbReference>
<dbReference type="RefSeq" id="WP_209461917.1">
    <property type="nucleotide sequence ID" value="NZ_CP110224.1"/>
</dbReference>
<dbReference type="Pfam" id="PF13155">
    <property type="entry name" value="Toprim_2"/>
    <property type="match status" value="1"/>
</dbReference>
<dbReference type="Pfam" id="PF01807">
    <property type="entry name" value="Zn_ribbon_DnaG"/>
    <property type="match status" value="1"/>
</dbReference>
<dbReference type="CDD" id="cd03364">
    <property type="entry name" value="TOPRIM_DnaG_primases"/>
    <property type="match status" value="1"/>
</dbReference>
<gene>
    <name evidence="12" type="primary">dnaG</name>
    <name evidence="15" type="ORF">J2Z83_000786</name>
</gene>
<dbReference type="Pfam" id="PF08275">
    <property type="entry name" value="DNAG_N"/>
    <property type="match status" value="1"/>
</dbReference>
<keyword evidence="6 12" id="KW-0479">Metal-binding</keyword>
<dbReference type="Gene3D" id="3.90.980.10">
    <property type="entry name" value="DNA primase, catalytic core, N-terminal domain"/>
    <property type="match status" value="1"/>
</dbReference>
<dbReference type="InterPro" id="IPR006295">
    <property type="entry name" value="DNA_primase_DnaG"/>
</dbReference>
<evidence type="ECO:0000256" key="3">
    <source>
        <dbReference type="ARBA" id="ARBA00022679"/>
    </source>
</evidence>
<evidence type="ECO:0000256" key="13">
    <source>
        <dbReference type="PIRNR" id="PIRNR002811"/>
    </source>
</evidence>
<comment type="caution">
    <text evidence="15">The sequence shown here is derived from an EMBL/GenBank/DDBJ whole genome shotgun (WGS) entry which is preliminary data.</text>
</comment>
<dbReference type="InterPro" id="IPR030846">
    <property type="entry name" value="DnaG_bac"/>
</dbReference>
<evidence type="ECO:0000259" key="14">
    <source>
        <dbReference type="PROSITE" id="PS50880"/>
    </source>
</evidence>
<dbReference type="Gene3D" id="1.10.860.10">
    <property type="entry name" value="DNAb Helicase, Chain A"/>
    <property type="match status" value="1"/>
</dbReference>
<accession>A0ABS4ICL8</accession>
<sequence length="604" mass="69528">MANQVSDEVIETIRKANDIVDVIGQYVQLKKQGRNYFGLCPFHGEKTPSFSVTQEKQIFHCFGCKKGGNVMTFLMEMENYSFYETLEFLSDRSGVELPETGIKKETSLSKENQSILSAYEWLTKLYHHLLRYTKDGREGYNYFKNRGLDDETIEVFQLGFAPNAKDFTRDFLDKKGFHQQLLVKAGLLSQQDDNSVTDRFKGRVIFPIRNHLGKTIGFGGRAIIDQDPKYLNSSESELFQKGKILYNFDLAKKHIRKKSEVILFEGYMDVIAAYQADVKNVIATLGTSLTENQAKLLKRYVDTVVLCYDADNAGVEATYKASMILRKVGCHVKVANLRDDMDPDTFIKEHGAEAFNNEVIKASNTFMSFYMRYLKKDYNLSLEGDRINYIENILKQLAMIESPIEREYYLKELSNEYDISLETLTDEISTHREKMGIRKDKREKNRYTNKTANNYTEKKLLPAFHNAERQLISYMLQDAHIADTVQRELGVAFNIDEHKIIATHLYAFYEEGRQADVSVFIDKLTDENVKQLAIKIAMTPVLEDISDKEINDYIKFIRAEANGVGNIKSLKESQKLAEQQNDPLRAAEIAMQIIDIQKQLKNTN</sequence>
<keyword evidence="3 12" id="KW-0808">Transferase</keyword>
<comment type="catalytic activity">
    <reaction evidence="12">
        <text>ssDNA + n NTP = ssDNA/pppN(pN)n-1 hybrid + (n-1) diphosphate.</text>
        <dbReference type="EC" id="2.7.7.101"/>
    </reaction>
</comment>
<keyword evidence="9" id="KW-0460">Magnesium</keyword>
<dbReference type="SMART" id="SM00493">
    <property type="entry name" value="TOPRIM"/>
    <property type="match status" value="1"/>
</dbReference>
<dbReference type="InterPro" id="IPR006171">
    <property type="entry name" value="TOPRIM_dom"/>
</dbReference>
<comment type="similarity">
    <text evidence="12 13">Belongs to the DnaG primase family.</text>
</comment>
<comment type="domain">
    <text evidence="12">Contains an N-terminal zinc-binding domain, a central core domain that contains the primase activity, and a C-terminal DnaB-binding domain.</text>
</comment>
<proteinExistence type="inferred from homology"/>
<protein>
    <recommendedName>
        <fullName evidence="12 13">DNA primase</fullName>
        <ecNumber evidence="12">2.7.7.101</ecNumber>
    </recommendedName>
</protein>
<keyword evidence="5 12" id="KW-0235">DNA replication</keyword>
<dbReference type="PROSITE" id="PS50880">
    <property type="entry name" value="TOPRIM"/>
    <property type="match status" value="1"/>
</dbReference>
<dbReference type="InterPro" id="IPR019475">
    <property type="entry name" value="DNA_primase_DnaB-bd"/>
</dbReference>
<evidence type="ECO:0000256" key="7">
    <source>
        <dbReference type="ARBA" id="ARBA00022771"/>
    </source>
</evidence>
<evidence type="ECO:0000256" key="5">
    <source>
        <dbReference type="ARBA" id="ARBA00022705"/>
    </source>
</evidence>
<dbReference type="Gene3D" id="3.40.1360.10">
    <property type="match status" value="1"/>
</dbReference>
<dbReference type="InterPro" id="IPR034151">
    <property type="entry name" value="TOPRIM_DnaG_bac"/>
</dbReference>
<evidence type="ECO:0000313" key="15">
    <source>
        <dbReference type="EMBL" id="MBP1968692.1"/>
    </source>
</evidence>
<dbReference type="PANTHER" id="PTHR30313">
    <property type="entry name" value="DNA PRIMASE"/>
    <property type="match status" value="1"/>
</dbReference>
<feature type="zinc finger region" description="CHC2-type" evidence="12">
    <location>
        <begin position="40"/>
        <end position="64"/>
    </location>
</feature>
<dbReference type="Gene3D" id="6.10.140.360">
    <property type="match status" value="1"/>
</dbReference>
<evidence type="ECO:0000256" key="9">
    <source>
        <dbReference type="ARBA" id="ARBA00022842"/>
    </source>
</evidence>
<organism evidence="15 16">
    <name type="scientific">Virgibacillus natechei</name>
    <dbReference type="NCBI Taxonomy" id="1216297"/>
    <lineage>
        <taxon>Bacteria</taxon>
        <taxon>Bacillati</taxon>
        <taxon>Bacillota</taxon>
        <taxon>Bacilli</taxon>
        <taxon>Bacillales</taxon>
        <taxon>Bacillaceae</taxon>
        <taxon>Virgibacillus</taxon>
    </lineage>
</organism>
<evidence type="ECO:0000256" key="4">
    <source>
        <dbReference type="ARBA" id="ARBA00022695"/>
    </source>
</evidence>